<evidence type="ECO:0000313" key="2">
    <source>
        <dbReference type="Proteomes" id="UP000319700"/>
    </source>
</evidence>
<dbReference type="EMBL" id="RCZH01000007">
    <property type="protein sequence ID" value="TPG40244.1"/>
    <property type="molecule type" value="Genomic_DNA"/>
</dbReference>
<reference evidence="1 2" key="1">
    <citation type="journal article" date="2019" name="Environ. Microbiol.">
        <title>Species interactions and distinct microbial communities in high Arctic permafrost affected cryosols are associated with the CH4 and CO2 gas fluxes.</title>
        <authorList>
            <person name="Altshuler I."/>
            <person name="Hamel J."/>
            <person name="Turney S."/>
            <person name="Magnuson E."/>
            <person name="Levesque R."/>
            <person name="Greer C."/>
            <person name="Whyte L.G."/>
        </authorList>
    </citation>
    <scope>NUCLEOTIDE SEQUENCE [LARGE SCALE GENOMIC DNA]</scope>
    <source>
        <strain evidence="1 2">42</strain>
    </source>
</reference>
<name>A0A502ET10_9FLAO</name>
<sequence>MKNLKELKFTTLDASQMKQVKGGGLLNDTIGIVNTTVNSTANAANTAVTKVYKALNIDLAGIIKAVI</sequence>
<protein>
    <submittedName>
        <fullName evidence="1">Uncharacterized protein</fullName>
    </submittedName>
</protein>
<comment type="caution">
    <text evidence="1">The sequence shown here is derived from an EMBL/GenBank/DDBJ whole genome shotgun (WGS) entry which is preliminary data.</text>
</comment>
<accession>A0A502ET10</accession>
<evidence type="ECO:0000313" key="1">
    <source>
        <dbReference type="EMBL" id="TPG40244.1"/>
    </source>
</evidence>
<keyword evidence="2" id="KW-1185">Reference proteome</keyword>
<organism evidence="1 2">
    <name type="scientific">Flavobacterium pectinovorum</name>
    <dbReference type="NCBI Taxonomy" id="29533"/>
    <lineage>
        <taxon>Bacteria</taxon>
        <taxon>Pseudomonadati</taxon>
        <taxon>Bacteroidota</taxon>
        <taxon>Flavobacteriia</taxon>
        <taxon>Flavobacteriales</taxon>
        <taxon>Flavobacteriaceae</taxon>
        <taxon>Flavobacterium</taxon>
    </lineage>
</organism>
<proteinExistence type="predicted"/>
<dbReference type="AlphaFoldDB" id="A0A502ET10"/>
<dbReference type="RefSeq" id="WP_140507666.1">
    <property type="nucleotide sequence ID" value="NZ_RCZH01000007.1"/>
</dbReference>
<dbReference type="Proteomes" id="UP000319700">
    <property type="component" value="Unassembled WGS sequence"/>
</dbReference>
<gene>
    <name evidence="1" type="ORF">EAH81_13200</name>
</gene>